<evidence type="ECO:0000256" key="8">
    <source>
        <dbReference type="ARBA" id="ARBA00023212"/>
    </source>
</evidence>
<dbReference type="InterPro" id="IPR030804">
    <property type="entry name" value="BBS5/fem-3"/>
</dbReference>
<dbReference type="EMBL" id="JAKCXM010000064">
    <property type="protein sequence ID" value="KAJ0404355.1"/>
    <property type="molecule type" value="Genomic_DNA"/>
</dbReference>
<keyword evidence="5" id="KW-0963">Cytoplasm</keyword>
<organism evidence="11 12">
    <name type="scientific">Pythium insidiosum</name>
    <name type="common">Pythiosis disease agent</name>
    <dbReference type="NCBI Taxonomy" id="114742"/>
    <lineage>
        <taxon>Eukaryota</taxon>
        <taxon>Sar</taxon>
        <taxon>Stramenopiles</taxon>
        <taxon>Oomycota</taxon>
        <taxon>Peronosporomycetes</taxon>
        <taxon>Pythiales</taxon>
        <taxon>Pythiaceae</taxon>
        <taxon>Pythium</taxon>
    </lineage>
</organism>
<evidence type="ECO:0000256" key="7">
    <source>
        <dbReference type="ARBA" id="ARBA00023136"/>
    </source>
</evidence>
<keyword evidence="4" id="KW-1003">Cell membrane</keyword>
<dbReference type="InterPro" id="IPR006606">
    <property type="entry name" value="BBL5"/>
</dbReference>
<evidence type="ECO:0000256" key="4">
    <source>
        <dbReference type="ARBA" id="ARBA00022475"/>
    </source>
</evidence>
<protein>
    <recommendedName>
        <fullName evidence="10">BBSome complex member BBS5 PH domain-containing protein</fullName>
    </recommendedName>
</protein>
<evidence type="ECO:0000256" key="3">
    <source>
        <dbReference type="ARBA" id="ARBA00005822"/>
    </source>
</evidence>
<feature type="domain" description="BBSome complex member BBS5 PH" evidence="10">
    <location>
        <begin position="170"/>
        <end position="224"/>
    </location>
</feature>
<name>A0AAD5M4N9_PYTIN</name>
<gene>
    <name evidence="11" type="ORF">P43SY_001475</name>
</gene>
<comment type="subcellular location">
    <subcellularLocation>
        <location evidence="1">Cell projection</location>
        <location evidence="1">Cilium membrane</location>
    </subcellularLocation>
    <subcellularLocation>
        <location evidence="2">Cytoplasm</location>
        <location evidence="2">Cytoskeleton</location>
        <location evidence="2">Microtubule organizing center</location>
        <location evidence="2">Centrosome</location>
        <location evidence="2">Centriolar satellite</location>
    </subcellularLocation>
</comment>
<dbReference type="GO" id="GO:0032266">
    <property type="term" value="F:phosphatidylinositol-3-phosphate binding"/>
    <property type="evidence" value="ECO:0007669"/>
    <property type="project" value="TreeGrafter"/>
</dbReference>
<keyword evidence="8" id="KW-0206">Cytoskeleton</keyword>
<dbReference type="PIRSF" id="PIRSF010072">
    <property type="entry name" value="DUF1448"/>
    <property type="match status" value="1"/>
</dbReference>
<evidence type="ECO:0000313" key="12">
    <source>
        <dbReference type="Proteomes" id="UP001209570"/>
    </source>
</evidence>
<keyword evidence="7" id="KW-0472">Membrane</keyword>
<evidence type="ECO:0000256" key="6">
    <source>
        <dbReference type="ARBA" id="ARBA00023069"/>
    </source>
</evidence>
<dbReference type="SMART" id="SM00683">
    <property type="entry name" value="DM16"/>
    <property type="match status" value="2"/>
</dbReference>
<evidence type="ECO:0000259" key="10">
    <source>
        <dbReference type="SMART" id="SM00683"/>
    </source>
</evidence>
<dbReference type="GO" id="GO:0060170">
    <property type="term" value="C:ciliary membrane"/>
    <property type="evidence" value="ECO:0007669"/>
    <property type="project" value="UniProtKB-SubCell"/>
</dbReference>
<evidence type="ECO:0000256" key="5">
    <source>
        <dbReference type="ARBA" id="ARBA00022490"/>
    </source>
</evidence>
<dbReference type="GO" id="GO:0034451">
    <property type="term" value="C:centriolar satellite"/>
    <property type="evidence" value="ECO:0007669"/>
    <property type="project" value="UniProtKB-SubCell"/>
</dbReference>
<dbReference type="Pfam" id="PF07289">
    <property type="entry name" value="BBL5"/>
    <property type="match status" value="1"/>
</dbReference>
<keyword evidence="12" id="KW-1185">Reference proteome</keyword>
<keyword evidence="6" id="KW-0969">Cilium</keyword>
<evidence type="ECO:0000313" key="11">
    <source>
        <dbReference type="EMBL" id="KAJ0404355.1"/>
    </source>
</evidence>
<comment type="caution">
    <text evidence="11">The sequence shown here is derived from an EMBL/GenBank/DDBJ whole genome shotgun (WGS) entry which is preliminary data.</text>
</comment>
<evidence type="ECO:0000256" key="2">
    <source>
        <dbReference type="ARBA" id="ARBA00004607"/>
    </source>
</evidence>
<comment type="similarity">
    <text evidence="3">Belongs to the BBS5 family.</text>
</comment>
<evidence type="ECO:0000256" key="1">
    <source>
        <dbReference type="ARBA" id="ARBA00004309"/>
    </source>
</evidence>
<dbReference type="GO" id="GO:0060271">
    <property type="term" value="P:cilium assembly"/>
    <property type="evidence" value="ECO:0007669"/>
    <property type="project" value="TreeGrafter"/>
</dbReference>
<dbReference type="PANTHER" id="PTHR21351:SF0">
    <property type="entry name" value="BARDET-BIEDL SYNDROME 5 PROTEIN"/>
    <property type="match status" value="1"/>
</dbReference>
<sequence length="354" mass="39986">MSSSTPTTMEIKASPESVTWQDREIRFDVAASAMEMRKGEVLIDSINSVEDTKGNNGERGSLEITNLRLLWASHKSIRTNLSIGYNCIQTIKIRTATSKLRGNTQALYVMTKYANSRFEFIFTSLVKASPRLFTTVQAVFRSYETTKLYRELKLRGAIIKEKELMLLPHEQVYTRLNGVWNLSSDQGNLGTFFVTNVRVVWHANLAENFNVSIPYIQINSARIRGSKFGPALVIETSAASGGYILGFRIDPEERLHELFKELQSLHQVFSINPIYGVEYEVEEKPASLEALKQPRKMDDVEIEEDQSSSMDAFAAYYAAVNKNQDRPPVFSKELGLAIESLPEGFSISDLWSVN</sequence>
<proteinExistence type="inferred from homology"/>
<dbReference type="InterPro" id="IPR014003">
    <property type="entry name" value="BBS5_PH"/>
</dbReference>
<dbReference type="GO" id="GO:0036064">
    <property type="term" value="C:ciliary basal body"/>
    <property type="evidence" value="ECO:0007669"/>
    <property type="project" value="TreeGrafter"/>
</dbReference>
<reference evidence="11" key="1">
    <citation type="submission" date="2021-12" db="EMBL/GenBank/DDBJ databases">
        <title>Prjna785345.</title>
        <authorList>
            <person name="Rujirawat T."/>
            <person name="Krajaejun T."/>
        </authorList>
    </citation>
    <scope>NUCLEOTIDE SEQUENCE</scope>
    <source>
        <strain evidence="11">Pi057C3</strain>
    </source>
</reference>
<dbReference type="AlphaFoldDB" id="A0AAD5M4N9"/>
<evidence type="ECO:0000256" key="9">
    <source>
        <dbReference type="ARBA" id="ARBA00023273"/>
    </source>
</evidence>
<keyword evidence="9" id="KW-0966">Cell projection</keyword>
<feature type="domain" description="BBSome complex member BBS5 PH" evidence="10">
    <location>
        <begin position="40"/>
        <end position="94"/>
    </location>
</feature>
<accession>A0AAD5M4N9</accession>
<dbReference type="Proteomes" id="UP001209570">
    <property type="component" value="Unassembled WGS sequence"/>
</dbReference>
<dbReference type="GO" id="GO:0034464">
    <property type="term" value="C:BBSome"/>
    <property type="evidence" value="ECO:0007669"/>
    <property type="project" value="InterPro"/>
</dbReference>
<dbReference type="PANTHER" id="PTHR21351">
    <property type="entry name" value="BARDET-BIEDL SYNDROME PROTEIN 5"/>
    <property type="match status" value="1"/>
</dbReference>